<dbReference type="AlphaFoldDB" id="A0A1M4S614"/>
<gene>
    <name evidence="3" type="ORF">SAMN02745784_00072</name>
</gene>
<dbReference type="InterPro" id="IPR013785">
    <property type="entry name" value="Aldolase_TIM"/>
</dbReference>
<dbReference type="RefSeq" id="WP_072971526.1">
    <property type="nucleotide sequence ID" value="NZ_FQTY01000001.1"/>
</dbReference>
<sequence>MSYSPSLGSSITNTKMRDSAHLSEFSGMCAVCTANCTGTCEIGLSAVRGSEAIYPYKTDINQFASEKDYPLDFSHFNINGRVFNALGCAEDADLATFPKANIDTTFGINNKVKLNAPIVLPAIAKLNWRDYYAGAALAGVLVVIGEDVVAKDKDLVLENGKVVASPLIEEMVSAFRKYYRGYGDIILQGNYDDENLGVLDYAITKLGVKSVELKFGQGSKGIQGMGRVEKIEDALEFQKKGYLIYPDPSDPVIAENYKKGIGQVFERISKLPIWNEEILINRVKELRELGAEHISFKTGPFDPKDLIRILKIASKAGVDLVTFDGAGGGSGNSPSKMMNEWGIPTVYMESLLYNILKKMDEKNYSLPQIAVAGGIAMEDQVFKGLALGAPYIGLVGIGRAAMAAAMAGKQVGELIKGGTVPKDYERFGSNIEEIFSGIRELKGLYGDDALNISTGAIGVYSYINRISTGLKQLMALNRKFSLEYINRNDIIPLTELAAKVTGLETYSDILDRELNNI</sequence>
<dbReference type="Gene3D" id="3.20.20.70">
    <property type="entry name" value="Aldolase class I"/>
    <property type="match status" value="1"/>
</dbReference>
<protein>
    <submittedName>
        <fullName evidence="3">Glutamate synthase domain-containing protein 2</fullName>
    </submittedName>
</protein>
<dbReference type="EMBL" id="FQTY01000001">
    <property type="protein sequence ID" value="SHE27629.1"/>
    <property type="molecule type" value="Genomic_DNA"/>
</dbReference>
<organism evidence="3 4">
    <name type="scientific">Tissierella praeacuta DSM 18095</name>
    <dbReference type="NCBI Taxonomy" id="1123404"/>
    <lineage>
        <taxon>Bacteria</taxon>
        <taxon>Bacillati</taxon>
        <taxon>Bacillota</taxon>
        <taxon>Tissierellia</taxon>
        <taxon>Tissierellales</taxon>
        <taxon>Tissierellaceae</taxon>
        <taxon>Tissierella</taxon>
    </lineage>
</organism>
<dbReference type="GO" id="GO:0006537">
    <property type="term" value="P:glutamate biosynthetic process"/>
    <property type="evidence" value="ECO:0007669"/>
    <property type="project" value="InterPro"/>
</dbReference>
<evidence type="ECO:0000313" key="3">
    <source>
        <dbReference type="EMBL" id="SHE27629.1"/>
    </source>
</evidence>
<dbReference type="InterPro" id="IPR002932">
    <property type="entry name" value="Glu_synthdom"/>
</dbReference>
<evidence type="ECO:0000259" key="2">
    <source>
        <dbReference type="Pfam" id="PF01645"/>
    </source>
</evidence>
<dbReference type="STRING" id="1123404.SAMN02745784_00072"/>
<name>A0A1M4S614_9FIRM</name>
<dbReference type="Proteomes" id="UP000184114">
    <property type="component" value="Unassembled WGS sequence"/>
</dbReference>
<keyword evidence="4" id="KW-1185">Reference proteome</keyword>
<reference evidence="4" key="1">
    <citation type="submission" date="2016-11" db="EMBL/GenBank/DDBJ databases">
        <authorList>
            <person name="Varghese N."/>
            <person name="Submissions S."/>
        </authorList>
    </citation>
    <scope>NUCLEOTIDE SEQUENCE [LARGE SCALE GENOMIC DNA]</scope>
    <source>
        <strain evidence="4">DSM 18095</strain>
    </source>
</reference>
<dbReference type="GeneID" id="90994764"/>
<comment type="similarity">
    <text evidence="1">Belongs to the glutamate synthase family.</text>
</comment>
<proteinExistence type="inferred from homology"/>
<evidence type="ECO:0000313" key="4">
    <source>
        <dbReference type="Proteomes" id="UP000184114"/>
    </source>
</evidence>
<feature type="domain" description="Glutamate synthase" evidence="2">
    <location>
        <begin position="273"/>
        <end position="404"/>
    </location>
</feature>
<dbReference type="Pfam" id="PF01645">
    <property type="entry name" value="Glu_synthase"/>
    <property type="match status" value="1"/>
</dbReference>
<dbReference type="SUPFAM" id="SSF51395">
    <property type="entry name" value="FMN-linked oxidoreductases"/>
    <property type="match status" value="1"/>
</dbReference>
<evidence type="ECO:0000256" key="1">
    <source>
        <dbReference type="ARBA" id="ARBA00009716"/>
    </source>
</evidence>
<accession>A0A1M4S614</accession>
<dbReference type="GO" id="GO:0015930">
    <property type="term" value="F:glutamate synthase activity"/>
    <property type="evidence" value="ECO:0007669"/>
    <property type="project" value="InterPro"/>
</dbReference>